<accession>A0A507CI85</accession>
<dbReference type="AlphaFoldDB" id="A0A507CI85"/>
<evidence type="ECO:0000313" key="2">
    <source>
        <dbReference type="Proteomes" id="UP000320475"/>
    </source>
</evidence>
<gene>
    <name evidence="1" type="ORF">SeLEV6574_g07910</name>
</gene>
<name>A0A507CI85_9FUNG</name>
<evidence type="ECO:0000313" key="1">
    <source>
        <dbReference type="EMBL" id="TPX37353.1"/>
    </source>
</evidence>
<reference evidence="1 2" key="1">
    <citation type="journal article" date="2019" name="Sci. Rep.">
        <title>Comparative genomics of chytrid fungi reveal insights into the obligate biotrophic and pathogenic lifestyle of Synchytrium endobioticum.</title>
        <authorList>
            <person name="van de Vossenberg B.T.L.H."/>
            <person name="Warris S."/>
            <person name="Nguyen H.D.T."/>
            <person name="van Gent-Pelzer M.P.E."/>
            <person name="Joly D.L."/>
            <person name="van de Geest H.C."/>
            <person name="Bonants P.J.M."/>
            <person name="Smith D.S."/>
            <person name="Levesque C.A."/>
            <person name="van der Lee T.A.J."/>
        </authorList>
    </citation>
    <scope>NUCLEOTIDE SEQUENCE [LARGE SCALE GENOMIC DNA]</scope>
    <source>
        <strain evidence="1 2">LEV6574</strain>
    </source>
</reference>
<protein>
    <submittedName>
        <fullName evidence="1">Uncharacterized protein</fullName>
    </submittedName>
</protein>
<proteinExistence type="predicted"/>
<organism evidence="1 2">
    <name type="scientific">Synchytrium endobioticum</name>
    <dbReference type="NCBI Taxonomy" id="286115"/>
    <lineage>
        <taxon>Eukaryota</taxon>
        <taxon>Fungi</taxon>
        <taxon>Fungi incertae sedis</taxon>
        <taxon>Chytridiomycota</taxon>
        <taxon>Chytridiomycota incertae sedis</taxon>
        <taxon>Chytridiomycetes</taxon>
        <taxon>Synchytriales</taxon>
        <taxon>Synchytriaceae</taxon>
        <taxon>Synchytrium</taxon>
    </lineage>
</organism>
<dbReference type="EMBL" id="QEAM01000650">
    <property type="protein sequence ID" value="TPX37353.1"/>
    <property type="molecule type" value="Genomic_DNA"/>
</dbReference>
<dbReference type="Proteomes" id="UP000320475">
    <property type="component" value="Unassembled WGS sequence"/>
</dbReference>
<comment type="caution">
    <text evidence="1">The sequence shown here is derived from an EMBL/GenBank/DDBJ whole genome shotgun (WGS) entry which is preliminary data.</text>
</comment>
<sequence>MESHMILVGATDEWAARSIGNSTHTSHNDDHVVHGTCSNRQFIDDYVTALIDTGSDQSFFNDAALFQSIVHRDARFNTIIGHDDELVAGTGPVSRVLAERLAVHIKSAYYVPSASTNILAYADVAMEYPALLQYGRMDVHLPDKGGDDHTSMTQVQSCNPMAQDMGSTSSTCMPTHY</sequence>